<comment type="cofactor">
    <cofactor evidence="1">
        <name>a divalent metal cation</name>
        <dbReference type="ChEBI" id="CHEBI:60240"/>
    </cofactor>
</comment>
<feature type="transmembrane region" description="Helical" evidence="3">
    <location>
        <begin position="208"/>
        <end position="228"/>
    </location>
</feature>
<keyword evidence="3" id="KW-0472">Membrane</keyword>
<evidence type="ECO:0000256" key="2">
    <source>
        <dbReference type="ARBA" id="ARBA00022723"/>
    </source>
</evidence>
<dbReference type="PANTHER" id="PTHR48471">
    <property type="entry name" value="DDE TNP4 DOMAIN-CONTAINING PROTEIN"/>
    <property type="match status" value="1"/>
</dbReference>
<sequence length="229" mass="25726">MTTDGLKLNLQQAHDPVLQNAFYNGWTHGHYVSNVLVFTPYGVITACALNAPGAMHDSLIAEWGGVYEKLEHVYETTGARCVVDSAFSKGDYPFLIKSARDHLANNPSSSELRRLQQVTSVRQSAEWGMRAFQSSFPRIKDQIRFEQHGINQILSTFTPHLILDANQQEADQFLVATSIFFSLFSTVSALCLSIFFATCPFLFAPSTFFFPFLFPTLLLIFSSLSFLFE</sequence>
<reference evidence="5 6" key="1">
    <citation type="submission" date="2018-09" db="EMBL/GenBank/DDBJ databases">
        <title>Genomic investigation of the strawberry pathogen Phytophthora fragariae indicates pathogenicity is determined by transcriptional variation in three key races.</title>
        <authorList>
            <person name="Adams T.M."/>
            <person name="Armitage A.D."/>
            <person name="Sobczyk M.K."/>
            <person name="Bates H.J."/>
            <person name="Dunwell J.M."/>
            <person name="Nellist C.F."/>
            <person name="Harrison R.J."/>
        </authorList>
    </citation>
    <scope>NUCLEOTIDE SEQUENCE [LARGE SCALE GENOMIC DNA]</scope>
    <source>
        <strain evidence="5 6">NOV-77</strain>
    </source>
</reference>
<gene>
    <name evidence="5" type="ORF">PF008_g30355</name>
</gene>
<dbReference type="InterPro" id="IPR027806">
    <property type="entry name" value="HARBI1_dom"/>
</dbReference>
<proteinExistence type="predicted"/>
<evidence type="ECO:0000256" key="1">
    <source>
        <dbReference type="ARBA" id="ARBA00001968"/>
    </source>
</evidence>
<organism evidence="5 6">
    <name type="scientific">Phytophthora fragariae</name>
    <dbReference type="NCBI Taxonomy" id="53985"/>
    <lineage>
        <taxon>Eukaryota</taxon>
        <taxon>Sar</taxon>
        <taxon>Stramenopiles</taxon>
        <taxon>Oomycota</taxon>
        <taxon>Peronosporomycetes</taxon>
        <taxon>Peronosporales</taxon>
        <taxon>Peronosporaceae</taxon>
        <taxon>Phytophthora</taxon>
    </lineage>
</organism>
<keyword evidence="2" id="KW-0479">Metal-binding</keyword>
<dbReference type="Proteomes" id="UP000486351">
    <property type="component" value="Unassembled WGS sequence"/>
</dbReference>
<dbReference type="Pfam" id="PF13359">
    <property type="entry name" value="DDE_Tnp_4"/>
    <property type="match status" value="1"/>
</dbReference>
<protein>
    <recommendedName>
        <fullName evidence="4">DDE Tnp4 domain-containing protein</fullName>
    </recommendedName>
</protein>
<dbReference type="PANTHER" id="PTHR48471:SF1">
    <property type="entry name" value="DDE TNP4 DOMAIN-CONTAINING PROTEIN"/>
    <property type="match status" value="1"/>
</dbReference>
<evidence type="ECO:0000256" key="3">
    <source>
        <dbReference type="SAM" id="Phobius"/>
    </source>
</evidence>
<name>A0A6G0Q6A2_9STRA</name>
<dbReference type="GO" id="GO:0046872">
    <property type="term" value="F:metal ion binding"/>
    <property type="evidence" value="ECO:0007669"/>
    <property type="project" value="UniProtKB-KW"/>
</dbReference>
<feature type="domain" description="DDE Tnp4" evidence="4">
    <location>
        <begin position="4"/>
        <end position="154"/>
    </location>
</feature>
<evidence type="ECO:0000313" key="6">
    <source>
        <dbReference type="Proteomes" id="UP000486351"/>
    </source>
</evidence>
<evidence type="ECO:0000313" key="5">
    <source>
        <dbReference type="EMBL" id="KAE9271441.1"/>
    </source>
</evidence>
<dbReference type="AlphaFoldDB" id="A0A6G0Q6A2"/>
<comment type="caution">
    <text evidence="5">The sequence shown here is derived from an EMBL/GenBank/DDBJ whole genome shotgun (WGS) entry which is preliminary data.</text>
</comment>
<keyword evidence="3" id="KW-0812">Transmembrane</keyword>
<feature type="transmembrane region" description="Helical" evidence="3">
    <location>
        <begin position="173"/>
        <end position="196"/>
    </location>
</feature>
<keyword evidence="3" id="KW-1133">Transmembrane helix</keyword>
<evidence type="ECO:0000259" key="4">
    <source>
        <dbReference type="Pfam" id="PF13359"/>
    </source>
</evidence>
<accession>A0A6G0Q6A2</accession>
<dbReference type="EMBL" id="QXFY01005644">
    <property type="protein sequence ID" value="KAE9271441.1"/>
    <property type="molecule type" value="Genomic_DNA"/>
</dbReference>